<feature type="transmembrane region" description="Helical" evidence="1">
    <location>
        <begin position="28"/>
        <end position="50"/>
    </location>
</feature>
<dbReference type="Gramene" id="EOY17148">
    <property type="protein sequence ID" value="EOY17148"/>
    <property type="gene ID" value="TCM_036313"/>
</dbReference>
<evidence type="ECO:0000313" key="3">
    <source>
        <dbReference type="Proteomes" id="UP000026915"/>
    </source>
</evidence>
<dbReference type="AlphaFoldDB" id="A0A061FJU9"/>
<evidence type="ECO:0000313" key="2">
    <source>
        <dbReference type="EMBL" id="EOY17148.1"/>
    </source>
</evidence>
<name>A0A061FJU9_THECC</name>
<dbReference type="InParanoid" id="A0A061FJU9"/>
<keyword evidence="1" id="KW-1133">Transmembrane helix</keyword>
<organism evidence="2 3">
    <name type="scientific">Theobroma cacao</name>
    <name type="common">Cacao</name>
    <name type="synonym">Cocoa</name>
    <dbReference type="NCBI Taxonomy" id="3641"/>
    <lineage>
        <taxon>Eukaryota</taxon>
        <taxon>Viridiplantae</taxon>
        <taxon>Streptophyta</taxon>
        <taxon>Embryophyta</taxon>
        <taxon>Tracheophyta</taxon>
        <taxon>Spermatophyta</taxon>
        <taxon>Magnoliopsida</taxon>
        <taxon>eudicotyledons</taxon>
        <taxon>Gunneridae</taxon>
        <taxon>Pentapetalae</taxon>
        <taxon>rosids</taxon>
        <taxon>malvids</taxon>
        <taxon>Malvales</taxon>
        <taxon>Malvaceae</taxon>
        <taxon>Byttnerioideae</taxon>
        <taxon>Theobroma</taxon>
    </lineage>
</organism>
<dbReference type="EMBL" id="CM001886">
    <property type="protein sequence ID" value="EOY17148.1"/>
    <property type="molecule type" value="Genomic_DNA"/>
</dbReference>
<protein>
    <submittedName>
        <fullName evidence="2">Uncharacterized protein</fullName>
    </submittedName>
</protein>
<sequence length="91" mass="10675">MGRRRFAGRGGLKMERDTMKERRRLWRFSWNCGLWGLPEVLLVVTVDWLLHLDGLAVGLQRGRVWVGVDGLGALRKLLKNIFFRKNVHFKN</sequence>
<gene>
    <name evidence="2" type="ORF">TCM_036313</name>
</gene>
<accession>A0A061FJU9</accession>
<evidence type="ECO:0000256" key="1">
    <source>
        <dbReference type="SAM" id="Phobius"/>
    </source>
</evidence>
<keyword evidence="1" id="KW-0472">Membrane</keyword>
<keyword evidence="3" id="KW-1185">Reference proteome</keyword>
<proteinExistence type="predicted"/>
<dbReference type="Proteomes" id="UP000026915">
    <property type="component" value="Chromosome 8"/>
</dbReference>
<keyword evidence="1" id="KW-0812">Transmembrane</keyword>
<reference evidence="2 3" key="1">
    <citation type="journal article" date="2013" name="Genome Biol.">
        <title>The genome sequence of the most widely cultivated cacao type and its use to identify candidate genes regulating pod color.</title>
        <authorList>
            <person name="Motamayor J.C."/>
            <person name="Mockaitis K."/>
            <person name="Schmutz J."/>
            <person name="Haiminen N."/>
            <person name="Iii D.L."/>
            <person name="Cornejo O."/>
            <person name="Findley S.D."/>
            <person name="Zheng P."/>
            <person name="Utro F."/>
            <person name="Royaert S."/>
            <person name="Saski C."/>
            <person name="Jenkins J."/>
            <person name="Podicheti R."/>
            <person name="Zhao M."/>
            <person name="Scheffler B.E."/>
            <person name="Stack J.C."/>
            <person name="Feltus F.A."/>
            <person name="Mustiga G.M."/>
            <person name="Amores F."/>
            <person name="Phillips W."/>
            <person name="Marelli J.P."/>
            <person name="May G.D."/>
            <person name="Shapiro H."/>
            <person name="Ma J."/>
            <person name="Bustamante C.D."/>
            <person name="Schnell R.J."/>
            <person name="Main D."/>
            <person name="Gilbert D."/>
            <person name="Parida L."/>
            <person name="Kuhn D.N."/>
        </authorList>
    </citation>
    <scope>NUCLEOTIDE SEQUENCE [LARGE SCALE GENOMIC DNA]</scope>
    <source>
        <strain evidence="3">cv. Matina 1-6</strain>
    </source>
</reference>
<dbReference type="HOGENOM" id="CLU_2431428_0_0_1"/>